<feature type="region of interest" description="Disordered" evidence="2">
    <location>
        <begin position="336"/>
        <end position="371"/>
    </location>
</feature>
<dbReference type="Pfam" id="PF18878">
    <property type="entry name" value="PPE-PPW"/>
    <property type="match status" value="1"/>
</dbReference>
<feature type="region of interest" description="Disordered" evidence="2">
    <location>
        <begin position="411"/>
        <end position="438"/>
    </location>
</feature>
<dbReference type="InterPro" id="IPR038332">
    <property type="entry name" value="PPE_sf"/>
</dbReference>
<comment type="similarity">
    <text evidence="1">Belongs to the mycobacterial PPE family.</text>
</comment>
<comment type="caution">
    <text evidence="5">The sequence shown here is derived from an EMBL/GenBank/DDBJ whole genome shotgun (WGS) entry which is preliminary data.</text>
</comment>
<feature type="domain" description="PPE" evidence="3">
    <location>
        <begin position="1"/>
        <end position="162"/>
    </location>
</feature>
<reference evidence="5 6" key="1">
    <citation type="submission" date="2018-09" db="EMBL/GenBank/DDBJ databases">
        <title>Metagenome Assembled Genomes from an Advanced Water Purification Facility.</title>
        <authorList>
            <person name="Stamps B.W."/>
            <person name="Spear J.R."/>
        </authorList>
    </citation>
    <scope>NUCLEOTIDE SEQUENCE [LARGE SCALE GENOMIC DNA]</scope>
    <source>
        <strain evidence="5">Bin_29_2</strain>
    </source>
</reference>
<dbReference type="PANTHER" id="PTHR46766">
    <property type="entry name" value="GLUTAMINE-RICH PROTEIN 2"/>
    <property type="match status" value="1"/>
</dbReference>
<dbReference type="PANTHER" id="PTHR46766:SF1">
    <property type="entry name" value="GLUTAMINE-RICH PROTEIN 2"/>
    <property type="match status" value="1"/>
</dbReference>
<sequence>MASPPEVHSALLSAGAGPGPLLAAGAAWAALGTEYADAASELTATLGAVRAGAWRGPSAEAYVAAHMPYVAWLNRTAADSATTAARFEAAAAAYLGALATMPTMAELAANHIAHDVLAATNFFGVNTIPLALNEADYVRMWVQAATTMATYQAVAGAAVSSAPQAASAPQILKADAQPAAADEGTDPTVNDPLDHLVAKILQTVSNGQINWDPAHAMMNGIAYDEYVDPNQPMFWLVRALELWEDFQQLGVNFQQNPALGFQYLVQLAEFDWPTHLAEIGSWLAQSPQLFAAALGVLVAPVGAVGGVAGLAGVAGPPQPLAPLPLDVTPDAFAGVGSSPAGAPAPAIPSSSAPAPAAAPAPAGVGGTVPPAAPPPPGAAPFFPPYLLGPPGIGSGSGMSARAAASRRACEPRGSAAAASAGAAEGERRRARRRRRAAMRRPGNAVMDLTVEVSPQWEDPVPADVTASPQRAGGFAGAGVRTGSPAAGLTVLLGGAMDDGPRLPLLPAGLADTTK</sequence>
<evidence type="ECO:0000256" key="1">
    <source>
        <dbReference type="ARBA" id="ARBA00010652"/>
    </source>
</evidence>
<dbReference type="InterPro" id="IPR000030">
    <property type="entry name" value="PPE_dom"/>
</dbReference>
<gene>
    <name evidence="5" type="ORF">E6Q54_06385</name>
</gene>
<accession>A0A5C7Y9G3</accession>
<evidence type="ECO:0000313" key="5">
    <source>
        <dbReference type="EMBL" id="TXI58243.1"/>
    </source>
</evidence>
<dbReference type="SUPFAM" id="SSF140459">
    <property type="entry name" value="PE/PPE dimer-like"/>
    <property type="match status" value="1"/>
</dbReference>
<evidence type="ECO:0000313" key="6">
    <source>
        <dbReference type="Proteomes" id="UP000321797"/>
    </source>
</evidence>
<dbReference type="EMBL" id="SSGD01000028">
    <property type="protein sequence ID" value="TXI58243.1"/>
    <property type="molecule type" value="Genomic_DNA"/>
</dbReference>
<evidence type="ECO:0000256" key="2">
    <source>
        <dbReference type="SAM" id="MobiDB-lite"/>
    </source>
</evidence>
<evidence type="ECO:0000259" key="3">
    <source>
        <dbReference type="Pfam" id="PF00823"/>
    </source>
</evidence>
<feature type="compositionally biased region" description="Basic residues" evidence="2">
    <location>
        <begin position="428"/>
        <end position="438"/>
    </location>
</feature>
<feature type="compositionally biased region" description="Low complexity" evidence="2">
    <location>
        <begin position="336"/>
        <end position="362"/>
    </location>
</feature>
<proteinExistence type="inferred from homology"/>
<dbReference type="Pfam" id="PF00823">
    <property type="entry name" value="PPE"/>
    <property type="match status" value="1"/>
</dbReference>
<dbReference type="InterPro" id="IPR043641">
    <property type="entry name" value="PPE-PPW_C"/>
</dbReference>
<dbReference type="AlphaFoldDB" id="A0A5C7Y9G3"/>
<dbReference type="GO" id="GO:0052572">
    <property type="term" value="P:response to host immune response"/>
    <property type="evidence" value="ECO:0007669"/>
    <property type="project" value="TreeGrafter"/>
</dbReference>
<protein>
    <submittedName>
        <fullName evidence="5">PPE family protein</fullName>
    </submittedName>
</protein>
<dbReference type="Proteomes" id="UP000321797">
    <property type="component" value="Unassembled WGS sequence"/>
</dbReference>
<dbReference type="RefSeq" id="WP_276759504.1">
    <property type="nucleotide sequence ID" value="NZ_SSGD01000028.1"/>
</dbReference>
<feature type="compositionally biased region" description="Low complexity" evidence="2">
    <location>
        <begin position="411"/>
        <end position="423"/>
    </location>
</feature>
<evidence type="ECO:0000259" key="4">
    <source>
        <dbReference type="Pfam" id="PF18878"/>
    </source>
</evidence>
<name>A0A5C7Y9G3_9MYCO</name>
<organism evidence="5 6">
    <name type="scientific">Mycolicibacter arupensis</name>
    <dbReference type="NCBI Taxonomy" id="342002"/>
    <lineage>
        <taxon>Bacteria</taxon>
        <taxon>Bacillati</taxon>
        <taxon>Actinomycetota</taxon>
        <taxon>Actinomycetes</taxon>
        <taxon>Mycobacteriales</taxon>
        <taxon>Mycobacteriaceae</taxon>
        <taxon>Mycolicibacter</taxon>
    </lineage>
</organism>
<feature type="domain" description="PPE-PPW subfamily C-terminal" evidence="4">
    <location>
        <begin position="466"/>
        <end position="507"/>
    </location>
</feature>
<dbReference type="Gene3D" id="1.20.1260.20">
    <property type="entry name" value="PPE superfamily"/>
    <property type="match status" value="1"/>
</dbReference>